<accession>A0A9P6VND4</accession>
<dbReference type="InterPro" id="IPR050493">
    <property type="entry name" value="FAD-dep_Monooxygenase_BioMet"/>
</dbReference>
<comment type="similarity">
    <text evidence="1">Belongs to the paxM FAD-dependent monooxygenase family.</text>
</comment>
<evidence type="ECO:0000256" key="1">
    <source>
        <dbReference type="ARBA" id="ARBA00007992"/>
    </source>
</evidence>
<feature type="domain" description="FAD-binding" evidence="6">
    <location>
        <begin position="24"/>
        <end position="88"/>
    </location>
</feature>
<comment type="caution">
    <text evidence="7">The sequence shown here is derived from an EMBL/GenBank/DDBJ whole genome shotgun (WGS) entry which is preliminary data.</text>
</comment>
<sequence length="139" mass="16056">MKELVEKASVVNLYPIYKLPLGGAWFKGRCLLLGDAAHAMQPHAGQGISMALEDTFLLSRLLEDEIRSLDDVFEKFEKIRRPRVAEIANLAARNAQVRKRSGPWGLWFKEFGIWMYLWVSWALGSEQKLLMYDVDREEI</sequence>
<protein>
    <submittedName>
        <fullName evidence="7">Salicylate 1-monooxygenase</fullName>
    </submittedName>
</protein>
<evidence type="ECO:0000256" key="4">
    <source>
        <dbReference type="ARBA" id="ARBA00023002"/>
    </source>
</evidence>
<keyword evidence="5" id="KW-0503">Monooxygenase</keyword>
<reference evidence="7" key="1">
    <citation type="submission" date="2019-07" db="EMBL/GenBank/DDBJ databases">
        <title>Hyphodiscus hymeniophilus genome sequencing and assembly.</title>
        <authorList>
            <person name="Kramer G."/>
            <person name="Nodwell J."/>
        </authorList>
    </citation>
    <scope>NUCLEOTIDE SEQUENCE</scope>
    <source>
        <strain evidence="7">ATCC 34498</strain>
    </source>
</reference>
<dbReference type="EMBL" id="VNKQ01000004">
    <property type="protein sequence ID" value="KAG0651203.1"/>
    <property type="molecule type" value="Genomic_DNA"/>
</dbReference>
<proteinExistence type="inferred from homology"/>
<keyword evidence="3" id="KW-0274">FAD</keyword>
<dbReference type="GO" id="GO:0071949">
    <property type="term" value="F:FAD binding"/>
    <property type="evidence" value="ECO:0007669"/>
    <property type="project" value="InterPro"/>
</dbReference>
<evidence type="ECO:0000259" key="6">
    <source>
        <dbReference type="Pfam" id="PF01494"/>
    </source>
</evidence>
<dbReference type="AlphaFoldDB" id="A0A9P6VND4"/>
<dbReference type="InterPro" id="IPR036188">
    <property type="entry name" value="FAD/NAD-bd_sf"/>
</dbReference>
<gene>
    <name evidence="7" type="ORF">D0Z07_2006</name>
</gene>
<dbReference type="Proteomes" id="UP000785200">
    <property type="component" value="Unassembled WGS sequence"/>
</dbReference>
<evidence type="ECO:0000256" key="3">
    <source>
        <dbReference type="ARBA" id="ARBA00022827"/>
    </source>
</evidence>
<evidence type="ECO:0000313" key="7">
    <source>
        <dbReference type="EMBL" id="KAG0651203.1"/>
    </source>
</evidence>
<dbReference type="Pfam" id="PF01494">
    <property type="entry name" value="FAD_binding_3"/>
    <property type="match status" value="1"/>
</dbReference>
<keyword evidence="2" id="KW-0285">Flavoprotein</keyword>
<organism evidence="7 8">
    <name type="scientific">Hyphodiscus hymeniophilus</name>
    <dbReference type="NCBI Taxonomy" id="353542"/>
    <lineage>
        <taxon>Eukaryota</taxon>
        <taxon>Fungi</taxon>
        <taxon>Dikarya</taxon>
        <taxon>Ascomycota</taxon>
        <taxon>Pezizomycotina</taxon>
        <taxon>Leotiomycetes</taxon>
        <taxon>Helotiales</taxon>
        <taxon>Hyphodiscaceae</taxon>
        <taxon>Hyphodiscus</taxon>
    </lineage>
</organism>
<dbReference type="OrthoDB" id="16820at2759"/>
<dbReference type="PANTHER" id="PTHR13789:SF309">
    <property type="entry name" value="PUTATIVE (AFU_ORTHOLOGUE AFUA_6G14510)-RELATED"/>
    <property type="match status" value="1"/>
</dbReference>
<keyword evidence="8" id="KW-1185">Reference proteome</keyword>
<name>A0A9P6VND4_9HELO</name>
<evidence type="ECO:0000313" key="8">
    <source>
        <dbReference type="Proteomes" id="UP000785200"/>
    </source>
</evidence>
<dbReference type="Gene3D" id="3.50.50.60">
    <property type="entry name" value="FAD/NAD(P)-binding domain"/>
    <property type="match status" value="1"/>
</dbReference>
<dbReference type="InterPro" id="IPR002938">
    <property type="entry name" value="FAD-bd"/>
</dbReference>
<dbReference type="PANTHER" id="PTHR13789">
    <property type="entry name" value="MONOOXYGENASE"/>
    <property type="match status" value="1"/>
</dbReference>
<dbReference type="PRINTS" id="PR00420">
    <property type="entry name" value="RNGMNOXGNASE"/>
</dbReference>
<dbReference type="SUPFAM" id="SSF51905">
    <property type="entry name" value="FAD/NAD(P)-binding domain"/>
    <property type="match status" value="1"/>
</dbReference>
<evidence type="ECO:0000256" key="2">
    <source>
        <dbReference type="ARBA" id="ARBA00022630"/>
    </source>
</evidence>
<keyword evidence="4" id="KW-0560">Oxidoreductase</keyword>
<evidence type="ECO:0000256" key="5">
    <source>
        <dbReference type="ARBA" id="ARBA00023033"/>
    </source>
</evidence>
<dbReference type="GO" id="GO:0004497">
    <property type="term" value="F:monooxygenase activity"/>
    <property type="evidence" value="ECO:0007669"/>
    <property type="project" value="UniProtKB-KW"/>
</dbReference>